<feature type="compositionally biased region" description="Basic and acidic residues" evidence="1">
    <location>
        <begin position="594"/>
        <end position="604"/>
    </location>
</feature>
<dbReference type="Pfam" id="PF20870">
    <property type="entry name" value="FAM186A-B_N"/>
    <property type="match status" value="1"/>
</dbReference>
<feature type="compositionally biased region" description="Polar residues" evidence="1">
    <location>
        <begin position="345"/>
        <end position="355"/>
    </location>
</feature>
<dbReference type="InterPro" id="IPR049147">
    <property type="entry name" value="FAM186A_PQQAQ"/>
</dbReference>
<feature type="region of interest" description="Disordered" evidence="1">
    <location>
        <begin position="395"/>
        <end position="415"/>
    </location>
</feature>
<accession>A0ABM4SBR5</accession>
<feature type="domain" description="FAM186A/B N-terminal" evidence="3">
    <location>
        <begin position="31"/>
        <end position="271"/>
    </location>
</feature>
<feature type="region of interest" description="Disordered" evidence="1">
    <location>
        <begin position="716"/>
        <end position="737"/>
    </location>
</feature>
<feature type="compositionally biased region" description="Polar residues" evidence="1">
    <location>
        <begin position="2205"/>
        <end position="2222"/>
    </location>
</feature>
<feature type="compositionally biased region" description="Polar residues" evidence="1">
    <location>
        <begin position="2079"/>
        <end position="2092"/>
    </location>
</feature>
<dbReference type="RefSeq" id="XP_070645229.1">
    <property type="nucleotide sequence ID" value="XM_070789128.1"/>
</dbReference>
<evidence type="ECO:0000313" key="4">
    <source>
        <dbReference type="Proteomes" id="UP001652663"/>
    </source>
</evidence>
<feature type="region of interest" description="Disordered" evidence="1">
    <location>
        <begin position="978"/>
        <end position="999"/>
    </location>
</feature>
<feature type="compositionally biased region" description="Basic and acidic residues" evidence="1">
    <location>
        <begin position="887"/>
        <end position="902"/>
    </location>
</feature>
<feature type="compositionally biased region" description="Basic and acidic residues" evidence="1">
    <location>
        <begin position="775"/>
        <end position="853"/>
    </location>
</feature>
<evidence type="ECO:0000256" key="1">
    <source>
        <dbReference type="SAM" id="MobiDB-lite"/>
    </source>
</evidence>
<feature type="region of interest" description="Disordered" evidence="1">
    <location>
        <begin position="2205"/>
        <end position="2268"/>
    </location>
</feature>
<feature type="compositionally biased region" description="Basic and acidic residues" evidence="1">
    <location>
        <begin position="569"/>
        <end position="580"/>
    </location>
</feature>
<feature type="compositionally biased region" description="Basic and acidic residues" evidence="1">
    <location>
        <begin position="543"/>
        <end position="559"/>
    </location>
</feature>
<feature type="domain" description="FAM186A/B C-terminal" evidence="2">
    <location>
        <begin position="2423"/>
        <end position="2650"/>
    </location>
</feature>
<evidence type="ECO:0000259" key="2">
    <source>
        <dbReference type="Pfam" id="PF20865"/>
    </source>
</evidence>
<feature type="region of interest" description="Disordered" evidence="1">
    <location>
        <begin position="2063"/>
        <end position="2115"/>
    </location>
</feature>
<dbReference type="PANTHER" id="PTHR33590:SF2">
    <property type="entry name" value="PROTEIN FAM186A"/>
    <property type="match status" value="1"/>
</dbReference>
<sequence length="2665" mass="291989">MSTEKNENEAEKEIFDFTKMYKAVLERSEVPNIEIPFAVQDVISRIEQAQLQRAREYLNMQLADIMQNVKRIINRYTADENMHAGRKISLIEHKKQRGSLLEKIVACAKTAEIKDKTLAYILAWLEEWNVTLSEITAIDIEEHHHCLAQMEMLPETFKAIENNVKILSRISMFLLEEKKKQKKKTASRSSLWKSWKERVIKRPATAHALRPDQMISDQFATKTKVSEIQDMLQELIGTAMFNKLENNAIKYISSTTVNLSKALSTLNDEVKAINLHTSDMYASETVEREQEISLKIIQDLSKRNEMLQQKLREAEEKYEHLIRSKVAEQQALPTSTQKVLPEPSPQSAISQADTENSLDSILAKEFENMVDEAPKKGTKGLGIKWDSTHLYAAQGETTPDLTGQQKKSSGEITEDMVSVKKGGAFQKDGADEFQSQKKKHTKGPSGQETSESNVNDNKGKQKVTGTKLDHHLELQALDKKRKETKSFPETKSKSLTESKSQHFPSDFPSDKSQGGKSGTSGILEQRREAKSEHSRSKSQTSTENKEELTTESMDRDSRNEMSSTPEPSRLSKLDHSSEKIKGKKHRISPGSPTGKEEKSEEKDVSVFTKKFKSLELAKSGIPDGESEQSNLEEFQKAVVSFLKEKTDYIGKPLDKKTVSKEELLLKRSEVEKLGIIKAKMEEYFQKVAETLTKILRKYKDIKNEGRIGEKALKQKKAVSFMPERHSQEPTNAKSEISTLISQERLDPLTDNLIRMILTEIESERNVPEASTVGTDSKEKEKQELEKRRFEMINKNLEKEEAWLPVKEGKQGQQKEKQWQEEEVWKGQQKHEIQKQIKSDEKQKQRQEEREGYQKSKQQQLEAWKQKTKQQGVPLEEEKGQQMMQVQKEVRHLEQESSLEREKKQKARRKVGDYESQKQKTAKAMKTYEQLEEVLSQTSITLSHRWESTQKDTPQTHQRKDFIGNLKKLGDLAEGKHPIPITTPISTQSSSRGPSSVPGASLAKSITLTSRLAQAMEIDLTSEEAEALETMDSFNQVQALGETATPKMPRGLGVALSAEQAQALGIPITPQQAQAQGIMLTPQQVKALGVTLTPEEAQAPGITLTPQQAQALGIIFTPEEAQAPGITLTPQQVLALGIPITPQQIQEVGVSLTPQQAQALGITLTPEQAQAPGITLTPQQAQALGIPVTLQQIQEVGASLTPQQAQALGIPVTPQQIQKVGVSLTPQQAQALGIILTPEQAQAPGITLTPRQVQALGVPVTPQQVQAQGISLTPQQAQALGISVTPQHIPDVGASLTPQQAQALGIPITQQAEAQGITLTPQQAQALGITLAPEQAQAPGITLTPQQAQALGITLTPEQAQPPGITLTPQQAQALGITLAPEQAQPPGITLTPQQAQALGITLTSEQAQPPGITLTPQQAQALGITLAPEQAQVPGITLTPQQAQALGITLAPEQAQAPGITLTPQQAQALGITLTPEQAQAPGITLTPQQAQALGITLAPEQAQAPGITLTPQQAQALGITLTPEQAQAPGITLTPQQAQALGITLTPEQAQAPGITLTPQQAQALGITLAPEQAQVPGITLTPQQAQALGITLAPEQAQPPGITLTPQQAQALGITLTPEQAQAPGITLTLQQAQALGITLAPEQAQAPGITLTLQQAQALGITLTPEQAQAPGITLTPQQAQALGITLTPEQAQAPGITLTPQQAQALGITLTSEQAQAPGITLTPQQAQALGITLAPEQAQVPGITLTPQQAQALGITLAPEQAQPPGITLTPQQAQALGITLTPEQAQPPGITLTPQQAQALGITLAPEQAQAPRIILTPQQAQALGIPITPQQAEAQGLTLTPQQTQDLGIPATPQGIVFTPQQAQALGIHITPEQAQAQDITLTPQQSQALRIPVTIPQAQDLGAPFTLGQAQALGVSLSHEQFAELGVPLTSDKVYTLEYPHIPEQIQPVEAPLTPGEAWSLGITVRSVQDLTSRTPLIKEQPLPPWARPPSVHTLKTGISSITDKSVTKHAPHISKESPVSSAATAEKSPIFEVPSTPLHISRFPLKQAPSEKFLGMRIPSDPGKPLAPQISPSSRQTPVSKDLSTSVPFPTPVPSPISGLSPTPQQPLEPEALLSSRRFFISRDSMAPQSPLIQKPLLDLRQPLMSGVPVTFAQIPQIWAPLSPGKHLVPGTSSIPQELLKSRPLTLSEKFQASQTFATHKQSPGLQAPSTLRQHLPPGTLPGHASPLWVSPTPGRPLTPLTPSTPEKPQKGLSSAVSEKRKKRLSIISSLKLKSVSVHPSAPSFKVIQAPFTTKKFQTAEVSDTSEEIQIPKDPFAVKQYRMFKSHLTDYKTPVSQAPYVDEGTLPATLIKPVTPLPSLITTQLLKTRQSSPSESDQKSQLPPINKPWVLTSVSDTKQPKIMVPTSYPQELKEQNYFVDVEAQRKNLILLNQATKSSILPSQLHTEARNLIIETFHMDKVRLGYLFRKYNAYRLIQRARNNIIKRLQAIQITGRSYETQNLYIMLKRIDDYQKKIMQIWTEKQNSLEQKRNQCLRKMMYLFSQLQETYKLNLDQPIPLVIEQKQKPASTKSVQQPCPKLLKEDNRKYNILNKFRKDDQLQAIWNADLSTSSYPITEKTSMHPFWAQLGGYPDIPMLLQLDVQSAFIRSLTCIQSR</sequence>
<feature type="compositionally biased region" description="Basic and acidic residues" evidence="1">
    <location>
        <begin position="467"/>
        <end position="500"/>
    </location>
</feature>
<keyword evidence="4" id="KW-1185">Reference proteome</keyword>
<dbReference type="InterPro" id="IPR049144">
    <property type="entry name" value="FAM186A_B_N"/>
</dbReference>
<reference evidence="5" key="1">
    <citation type="submission" date="2025-08" db="UniProtKB">
        <authorList>
            <consortium name="RefSeq"/>
        </authorList>
    </citation>
    <scope>IDENTIFICATION</scope>
    <source>
        <tissue evidence="5">Blood</tissue>
    </source>
</reference>
<dbReference type="InterPro" id="IPR049146">
    <property type="entry name" value="FAM186A_B_C"/>
</dbReference>
<feature type="compositionally biased region" description="Basic and acidic residues" evidence="1">
    <location>
        <begin position="524"/>
        <end position="535"/>
    </location>
</feature>
<feature type="compositionally biased region" description="Polar residues" evidence="1">
    <location>
        <begin position="2375"/>
        <end position="2392"/>
    </location>
</feature>
<dbReference type="GeneID" id="109558355"/>
<feature type="compositionally biased region" description="Low complexity" evidence="1">
    <location>
        <begin position="2240"/>
        <end position="2254"/>
    </location>
</feature>
<feature type="compositionally biased region" description="Polar residues" evidence="1">
    <location>
        <begin position="395"/>
        <end position="411"/>
    </location>
</feature>
<feature type="region of interest" description="Disordered" evidence="1">
    <location>
        <begin position="2375"/>
        <end position="2395"/>
    </location>
</feature>
<name>A0ABM4SBR5_BOSIN</name>
<dbReference type="Pfam" id="PF20865">
    <property type="entry name" value="FAM186A-B_C"/>
    <property type="match status" value="1"/>
</dbReference>
<organism evidence="4 5">
    <name type="scientific">Bos indicus</name>
    <name type="common">Zebu</name>
    <dbReference type="NCBI Taxonomy" id="9915"/>
    <lineage>
        <taxon>Eukaryota</taxon>
        <taxon>Metazoa</taxon>
        <taxon>Chordata</taxon>
        <taxon>Craniata</taxon>
        <taxon>Vertebrata</taxon>
        <taxon>Euteleostomi</taxon>
        <taxon>Mammalia</taxon>
        <taxon>Eutheria</taxon>
        <taxon>Laurasiatheria</taxon>
        <taxon>Artiodactyla</taxon>
        <taxon>Ruminantia</taxon>
        <taxon>Pecora</taxon>
        <taxon>Bovidae</taxon>
        <taxon>Bovinae</taxon>
        <taxon>Bos</taxon>
    </lineage>
</organism>
<feature type="region of interest" description="Disordered" evidence="1">
    <location>
        <begin position="427"/>
        <end position="604"/>
    </location>
</feature>
<feature type="region of interest" description="Disordered" evidence="1">
    <location>
        <begin position="763"/>
        <end position="917"/>
    </location>
</feature>
<feature type="region of interest" description="Disordered" evidence="1">
    <location>
        <begin position="330"/>
        <end position="355"/>
    </location>
</feature>
<feature type="compositionally biased region" description="Polar residues" evidence="1">
    <location>
        <begin position="510"/>
        <end position="522"/>
    </location>
</feature>
<dbReference type="Pfam" id="PF20869">
    <property type="entry name" value="FAM186A_PQQAQ"/>
    <property type="match status" value="12"/>
</dbReference>
<feature type="compositionally biased region" description="Polar residues" evidence="1">
    <location>
        <begin position="728"/>
        <end position="737"/>
    </location>
</feature>
<proteinExistence type="predicted"/>
<feature type="compositionally biased region" description="Low complexity" evidence="1">
    <location>
        <begin position="978"/>
        <end position="990"/>
    </location>
</feature>
<protein>
    <submittedName>
        <fullName evidence="5">Protein FAM186A</fullName>
    </submittedName>
</protein>
<feature type="region of interest" description="Disordered" evidence="1">
    <location>
        <begin position="2013"/>
        <end position="2035"/>
    </location>
</feature>
<evidence type="ECO:0000313" key="5">
    <source>
        <dbReference type="RefSeq" id="XP_070645229.1"/>
    </source>
</evidence>
<dbReference type="Proteomes" id="UP001652663">
    <property type="component" value="Chromosome 5"/>
</dbReference>
<gene>
    <name evidence="5" type="primary">FAM186A</name>
</gene>
<feature type="compositionally biased region" description="Polar residues" evidence="1">
    <location>
        <begin position="444"/>
        <end position="456"/>
    </location>
</feature>
<dbReference type="PANTHER" id="PTHR33590">
    <property type="entry name" value="GLUTENIN, HIGH MOLECULAR WEIGHT SUBUNIT PW212-RELATED PROTEIN"/>
    <property type="match status" value="1"/>
</dbReference>
<evidence type="ECO:0000259" key="3">
    <source>
        <dbReference type="Pfam" id="PF20870"/>
    </source>
</evidence>